<evidence type="ECO:0000256" key="1">
    <source>
        <dbReference type="SAM" id="MobiDB-lite"/>
    </source>
</evidence>
<gene>
    <name evidence="2" type="ORF">KUDE01_011812</name>
</gene>
<dbReference type="AlphaFoldDB" id="A0AAD9CLE0"/>
<feature type="non-terminal residue" evidence="2">
    <location>
        <position position="79"/>
    </location>
</feature>
<sequence length="79" mass="8601">DCRAAGAVNEDEVADDSPLKGGGREEKGEEDSPSDFMPKRSSPMSCSRPDTRAEQPRGSRKTLILHRLAETLQTAESQN</sequence>
<keyword evidence="3" id="KW-1185">Reference proteome</keyword>
<comment type="caution">
    <text evidence="2">The sequence shown here is derived from an EMBL/GenBank/DDBJ whole genome shotgun (WGS) entry which is preliminary data.</text>
</comment>
<dbReference type="EMBL" id="JASDAP010000004">
    <property type="protein sequence ID" value="KAK1904630.1"/>
    <property type="molecule type" value="Genomic_DNA"/>
</dbReference>
<protein>
    <submittedName>
        <fullName evidence="2">Tethering factor for nuclear proteasome STS1</fullName>
    </submittedName>
</protein>
<accession>A0AAD9CLE0</accession>
<evidence type="ECO:0000313" key="3">
    <source>
        <dbReference type="Proteomes" id="UP001228049"/>
    </source>
</evidence>
<keyword evidence="2" id="KW-0647">Proteasome</keyword>
<organism evidence="2 3">
    <name type="scientific">Dissostichus eleginoides</name>
    <name type="common">Patagonian toothfish</name>
    <name type="synonym">Dissostichus amissus</name>
    <dbReference type="NCBI Taxonomy" id="100907"/>
    <lineage>
        <taxon>Eukaryota</taxon>
        <taxon>Metazoa</taxon>
        <taxon>Chordata</taxon>
        <taxon>Craniata</taxon>
        <taxon>Vertebrata</taxon>
        <taxon>Euteleostomi</taxon>
        <taxon>Actinopterygii</taxon>
        <taxon>Neopterygii</taxon>
        <taxon>Teleostei</taxon>
        <taxon>Neoteleostei</taxon>
        <taxon>Acanthomorphata</taxon>
        <taxon>Eupercaria</taxon>
        <taxon>Perciformes</taxon>
        <taxon>Notothenioidei</taxon>
        <taxon>Nototheniidae</taxon>
        <taxon>Dissostichus</taxon>
    </lineage>
</organism>
<evidence type="ECO:0000313" key="2">
    <source>
        <dbReference type="EMBL" id="KAK1904630.1"/>
    </source>
</evidence>
<proteinExistence type="predicted"/>
<dbReference type="GO" id="GO:0000502">
    <property type="term" value="C:proteasome complex"/>
    <property type="evidence" value="ECO:0007669"/>
    <property type="project" value="UniProtKB-KW"/>
</dbReference>
<feature type="region of interest" description="Disordered" evidence="1">
    <location>
        <begin position="1"/>
        <end position="62"/>
    </location>
</feature>
<name>A0AAD9CLE0_DISEL</name>
<feature type="non-terminal residue" evidence="2">
    <location>
        <position position="1"/>
    </location>
</feature>
<reference evidence="2" key="1">
    <citation type="submission" date="2023-04" db="EMBL/GenBank/DDBJ databases">
        <title>Chromosome-level genome of Chaenocephalus aceratus.</title>
        <authorList>
            <person name="Park H."/>
        </authorList>
    </citation>
    <scope>NUCLEOTIDE SEQUENCE</scope>
    <source>
        <strain evidence="2">DE</strain>
        <tissue evidence="2">Muscle</tissue>
    </source>
</reference>
<dbReference type="Proteomes" id="UP001228049">
    <property type="component" value="Unassembled WGS sequence"/>
</dbReference>